<organism evidence="1 2">
    <name type="scientific">Anoxynatronum buryatiense</name>
    <dbReference type="NCBI Taxonomy" id="489973"/>
    <lineage>
        <taxon>Bacteria</taxon>
        <taxon>Bacillati</taxon>
        <taxon>Bacillota</taxon>
        <taxon>Clostridia</taxon>
        <taxon>Eubacteriales</taxon>
        <taxon>Clostridiaceae</taxon>
        <taxon>Anoxynatronum</taxon>
    </lineage>
</organism>
<protein>
    <recommendedName>
        <fullName evidence="3">4-aminobutyrate--2-oxoglutarate transaminase</fullName>
    </recommendedName>
</protein>
<dbReference type="InterPro" id="IPR015424">
    <property type="entry name" value="PyrdxlP-dep_Trfase"/>
</dbReference>
<dbReference type="InterPro" id="IPR015422">
    <property type="entry name" value="PyrdxlP-dep_Trfase_small"/>
</dbReference>
<dbReference type="Proteomes" id="UP001158066">
    <property type="component" value="Unassembled WGS sequence"/>
</dbReference>
<evidence type="ECO:0000313" key="1">
    <source>
        <dbReference type="EMBL" id="SMP42656.1"/>
    </source>
</evidence>
<dbReference type="EMBL" id="FXUF01000002">
    <property type="protein sequence ID" value="SMP42656.1"/>
    <property type="molecule type" value="Genomic_DNA"/>
</dbReference>
<name>A0AA45WTF3_9CLOT</name>
<keyword evidence="2" id="KW-1185">Reference proteome</keyword>
<comment type="caution">
    <text evidence="1">The sequence shown here is derived from an EMBL/GenBank/DDBJ whole genome shotgun (WGS) entry which is preliminary data.</text>
</comment>
<sequence length="37" mass="4025">AGARGNVIRFLVPLVITDEQLQAGLDILEAALEKYAR</sequence>
<dbReference type="AlphaFoldDB" id="A0AA45WTF3"/>
<dbReference type="Gene3D" id="3.90.1150.10">
    <property type="entry name" value="Aspartate Aminotransferase, domain 1"/>
    <property type="match status" value="1"/>
</dbReference>
<dbReference type="SUPFAM" id="SSF53383">
    <property type="entry name" value="PLP-dependent transferases"/>
    <property type="match status" value="1"/>
</dbReference>
<evidence type="ECO:0008006" key="3">
    <source>
        <dbReference type="Google" id="ProtNLM"/>
    </source>
</evidence>
<proteinExistence type="predicted"/>
<feature type="non-terminal residue" evidence="1">
    <location>
        <position position="1"/>
    </location>
</feature>
<gene>
    <name evidence="1" type="ORF">SAMN06296020_1021</name>
</gene>
<reference evidence="1" key="1">
    <citation type="submission" date="2017-05" db="EMBL/GenBank/DDBJ databases">
        <authorList>
            <person name="Varghese N."/>
            <person name="Submissions S."/>
        </authorList>
    </citation>
    <scope>NUCLEOTIDE SEQUENCE</scope>
    <source>
        <strain evidence="1">Su22</strain>
    </source>
</reference>
<evidence type="ECO:0000313" key="2">
    <source>
        <dbReference type="Proteomes" id="UP001158066"/>
    </source>
</evidence>
<accession>A0AA45WTF3</accession>